<evidence type="ECO:0000256" key="5">
    <source>
        <dbReference type="ARBA" id="ARBA00022771"/>
    </source>
</evidence>
<evidence type="ECO:0000256" key="2">
    <source>
        <dbReference type="ARBA" id="ARBA00006991"/>
    </source>
</evidence>
<dbReference type="InterPro" id="IPR013087">
    <property type="entry name" value="Znf_C2H2_type"/>
</dbReference>
<dbReference type="InterPro" id="IPR036236">
    <property type="entry name" value="Znf_C2H2_sf"/>
</dbReference>
<dbReference type="STRING" id="333673.A0A3M0IJI8"/>
<organism evidence="12 13">
    <name type="scientific">Hirundo rustica rustica</name>
    <dbReference type="NCBI Taxonomy" id="333673"/>
    <lineage>
        <taxon>Eukaryota</taxon>
        <taxon>Metazoa</taxon>
        <taxon>Chordata</taxon>
        <taxon>Craniata</taxon>
        <taxon>Vertebrata</taxon>
        <taxon>Euteleostomi</taxon>
        <taxon>Archelosauria</taxon>
        <taxon>Archosauria</taxon>
        <taxon>Dinosauria</taxon>
        <taxon>Saurischia</taxon>
        <taxon>Theropoda</taxon>
        <taxon>Coelurosauria</taxon>
        <taxon>Aves</taxon>
        <taxon>Neognathae</taxon>
        <taxon>Neoaves</taxon>
        <taxon>Telluraves</taxon>
        <taxon>Australaves</taxon>
        <taxon>Passeriformes</taxon>
        <taxon>Sylvioidea</taxon>
        <taxon>Hirundinidae</taxon>
        <taxon>Hirundo</taxon>
    </lineage>
</organism>
<dbReference type="SUPFAM" id="SSF57667">
    <property type="entry name" value="beta-beta-alpha zinc fingers"/>
    <property type="match status" value="1"/>
</dbReference>
<evidence type="ECO:0000256" key="9">
    <source>
        <dbReference type="ARBA" id="ARBA00023242"/>
    </source>
</evidence>
<evidence type="ECO:0000256" key="8">
    <source>
        <dbReference type="ARBA" id="ARBA00023163"/>
    </source>
</evidence>
<evidence type="ECO:0000313" key="12">
    <source>
        <dbReference type="EMBL" id="RMB88905.1"/>
    </source>
</evidence>
<accession>A0A3M0IJI8</accession>
<evidence type="ECO:0000256" key="10">
    <source>
        <dbReference type="PROSITE-ProRule" id="PRU00042"/>
    </source>
</evidence>
<dbReference type="GO" id="GO:0008270">
    <property type="term" value="F:zinc ion binding"/>
    <property type="evidence" value="ECO:0007669"/>
    <property type="project" value="UniProtKB-KW"/>
</dbReference>
<dbReference type="AlphaFoldDB" id="A0A3M0IJI8"/>
<evidence type="ECO:0000256" key="7">
    <source>
        <dbReference type="ARBA" id="ARBA00023015"/>
    </source>
</evidence>
<evidence type="ECO:0000256" key="6">
    <source>
        <dbReference type="ARBA" id="ARBA00022833"/>
    </source>
</evidence>
<comment type="caution">
    <text evidence="12">The sequence shown here is derived from an EMBL/GenBank/DDBJ whole genome shotgun (WGS) entry which is preliminary data.</text>
</comment>
<dbReference type="PROSITE" id="PS50157">
    <property type="entry name" value="ZINC_FINGER_C2H2_2"/>
    <property type="match status" value="2"/>
</dbReference>
<dbReference type="EMBL" id="QRBI01000309">
    <property type="protein sequence ID" value="RMB88905.1"/>
    <property type="molecule type" value="Genomic_DNA"/>
</dbReference>
<dbReference type="FunFam" id="3.30.160.60:FF:000056">
    <property type="entry name" value="Zinc finger and SCAN domain-containing 20"/>
    <property type="match status" value="1"/>
</dbReference>
<dbReference type="Proteomes" id="UP000269221">
    <property type="component" value="Unassembled WGS sequence"/>
</dbReference>
<proteinExistence type="inferred from homology"/>
<comment type="subcellular location">
    <subcellularLocation>
        <location evidence="1">Nucleus</location>
    </subcellularLocation>
</comment>
<evidence type="ECO:0000256" key="1">
    <source>
        <dbReference type="ARBA" id="ARBA00004123"/>
    </source>
</evidence>
<dbReference type="Gene3D" id="3.30.160.60">
    <property type="entry name" value="Classic Zinc Finger"/>
    <property type="match status" value="2"/>
</dbReference>
<keyword evidence="8" id="KW-0804">Transcription</keyword>
<dbReference type="PANTHER" id="PTHR23226">
    <property type="entry name" value="ZINC FINGER AND SCAN DOMAIN-CONTAINING"/>
    <property type="match status" value="1"/>
</dbReference>
<dbReference type="GO" id="GO:0005634">
    <property type="term" value="C:nucleus"/>
    <property type="evidence" value="ECO:0007669"/>
    <property type="project" value="UniProtKB-SubCell"/>
</dbReference>
<dbReference type="GO" id="GO:0000978">
    <property type="term" value="F:RNA polymerase II cis-regulatory region sequence-specific DNA binding"/>
    <property type="evidence" value="ECO:0007669"/>
    <property type="project" value="TreeGrafter"/>
</dbReference>
<feature type="domain" description="C2H2-type" evidence="11">
    <location>
        <begin position="9"/>
        <end position="36"/>
    </location>
</feature>
<protein>
    <recommendedName>
        <fullName evidence="11">C2H2-type domain-containing protein</fullName>
    </recommendedName>
</protein>
<keyword evidence="6" id="KW-0862">Zinc</keyword>
<dbReference type="SMART" id="SM00355">
    <property type="entry name" value="ZnF_C2H2"/>
    <property type="match status" value="2"/>
</dbReference>
<gene>
    <name evidence="12" type="ORF">DUI87_34749</name>
</gene>
<keyword evidence="9" id="KW-0539">Nucleus</keyword>
<dbReference type="FunFam" id="3.30.160.60:FF:000135">
    <property type="entry name" value="Zinc finger protein 358"/>
    <property type="match status" value="1"/>
</dbReference>
<dbReference type="GO" id="GO:0000981">
    <property type="term" value="F:DNA-binding transcription factor activity, RNA polymerase II-specific"/>
    <property type="evidence" value="ECO:0007669"/>
    <property type="project" value="TreeGrafter"/>
</dbReference>
<evidence type="ECO:0000256" key="3">
    <source>
        <dbReference type="ARBA" id="ARBA00022723"/>
    </source>
</evidence>
<keyword evidence="3" id="KW-0479">Metal-binding</keyword>
<sequence length="182" mass="20538">MIHTGERPYECPECGKRFQTSSSLLVHQQIHREERPFRCPDCRKGFKQNSHLITHQRIHTGERPCYEIPDIHLALGAEPWDEAQEGDLGEILELARVPSVTAELWGGIPPPKPRPGGMLQQRLHQEPPWEAAATCSDSQFSLHRKPSLCVKVVWLPSPYPLLSLWEMLKGGPDDAEIATGPE</sequence>
<keyword evidence="5 10" id="KW-0863">Zinc-finger</keyword>
<evidence type="ECO:0000313" key="13">
    <source>
        <dbReference type="Proteomes" id="UP000269221"/>
    </source>
</evidence>
<keyword evidence="7" id="KW-0805">Transcription regulation</keyword>
<evidence type="ECO:0000256" key="4">
    <source>
        <dbReference type="ARBA" id="ARBA00022737"/>
    </source>
</evidence>
<dbReference type="PANTHER" id="PTHR23226:SF416">
    <property type="entry name" value="FI01424P"/>
    <property type="match status" value="1"/>
</dbReference>
<keyword evidence="13" id="KW-1185">Reference proteome</keyword>
<evidence type="ECO:0000259" key="11">
    <source>
        <dbReference type="PROSITE" id="PS50157"/>
    </source>
</evidence>
<dbReference type="PROSITE" id="PS00028">
    <property type="entry name" value="ZINC_FINGER_C2H2_1"/>
    <property type="match status" value="2"/>
</dbReference>
<keyword evidence="4" id="KW-0677">Repeat</keyword>
<reference evidence="12 13" key="1">
    <citation type="submission" date="2018-07" db="EMBL/GenBank/DDBJ databases">
        <title>A high quality draft genome assembly of the barn swallow (H. rustica rustica).</title>
        <authorList>
            <person name="Formenti G."/>
            <person name="Chiara M."/>
            <person name="Poveda L."/>
            <person name="Francoijs K.-J."/>
            <person name="Bonisoli-Alquati A."/>
            <person name="Canova L."/>
            <person name="Gianfranceschi L."/>
            <person name="Horner D.S."/>
            <person name="Saino N."/>
        </authorList>
    </citation>
    <scope>NUCLEOTIDE SEQUENCE [LARGE SCALE GENOMIC DNA]</scope>
    <source>
        <strain evidence="12">Chelidonia</strain>
        <tissue evidence="12">Blood</tissue>
    </source>
</reference>
<feature type="domain" description="C2H2-type" evidence="11">
    <location>
        <begin position="37"/>
        <end position="64"/>
    </location>
</feature>
<name>A0A3M0IJI8_HIRRU</name>
<dbReference type="OrthoDB" id="654211at2759"/>
<comment type="similarity">
    <text evidence="2">Belongs to the krueppel C2H2-type zinc-finger protein family.</text>
</comment>
<dbReference type="Pfam" id="PF00096">
    <property type="entry name" value="zf-C2H2"/>
    <property type="match status" value="2"/>
</dbReference>